<dbReference type="InterPro" id="IPR054352">
    <property type="entry name" value="ACT_Aspartokinase"/>
</dbReference>
<dbReference type="InterPro" id="IPR001048">
    <property type="entry name" value="Asp/Glu/Uridylate_kinase"/>
</dbReference>
<name>A0A5J4YQ93_PORPP</name>
<dbReference type="InterPro" id="IPR045865">
    <property type="entry name" value="ACT-like_dom_sf"/>
</dbReference>
<sequence>MAGQQGTRAVGWVVAVHETTPRTARRALVVARAARRSRCGVTSTRRSVMMVQAVEHGATTPVDEKKEKELKRVVCKFGGSSLANAERLREVTKLIKLQMEKSEQYPVVVLSAMGPSTNELLAAGEKALLEGIVDISTVRTRAYEACDSLGLNKEDLVDPLLSNLDQLLLGIKFIKELSPRTKDQLVSYGERMSVRIMAAHLRINEALPAVHFDAYDLGFRTDSNYTNAELLSCTHGLIQDAFQRLVGENTLAIVTGFIAKDEKNCVTTLGRGGSDLTATTIGAALGVTEVQVWKDVDGILSTDPRLVKDVVQVPLVTFDEASEMAYFGAKVLHPVAMQPARKYSIPVRVKNSYNPNHPGTRIVNTRDVNKDKPVTSLSLKRGVTVVDIVSTRMLGAYGFLAEVFKVFAQLQISVDMIASSEVSISLTLDKACGSDGTCGTLEQELSEVANVQFERNKAIISIVTNVPRSSWVLANAMGALEEGAIDVEMISQGASKYNISFITKEKDCEKALRLLHQKFFEE</sequence>
<accession>A0A5J4YQ93</accession>
<dbReference type="NCBIfam" id="TIGR00657">
    <property type="entry name" value="asp_kinases"/>
    <property type="match status" value="1"/>
</dbReference>
<dbReference type="Gene3D" id="3.40.1160.10">
    <property type="entry name" value="Acetylglutamate kinase-like"/>
    <property type="match status" value="1"/>
</dbReference>
<dbReference type="AlphaFoldDB" id="A0A5J4YQ93"/>
<dbReference type="UniPathway" id="UPA00051">
    <property type="reaction ID" value="UER00462"/>
</dbReference>
<evidence type="ECO:0000256" key="2">
    <source>
        <dbReference type="ARBA" id="ARBA00022679"/>
    </source>
</evidence>
<dbReference type="EMBL" id="VRMN01000006">
    <property type="protein sequence ID" value="KAA8493488.1"/>
    <property type="molecule type" value="Genomic_DNA"/>
</dbReference>
<dbReference type="OrthoDB" id="4323675at2759"/>
<evidence type="ECO:0000256" key="4">
    <source>
        <dbReference type="ARBA" id="ARBA00022777"/>
    </source>
</evidence>
<dbReference type="GO" id="GO:0009090">
    <property type="term" value="P:homoserine biosynthetic process"/>
    <property type="evidence" value="ECO:0007669"/>
    <property type="project" value="TreeGrafter"/>
</dbReference>
<dbReference type="Pfam" id="PF22468">
    <property type="entry name" value="ACT_9"/>
    <property type="match status" value="2"/>
</dbReference>
<dbReference type="EC" id="2.7.2.4" evidence="6"/>
<keyword evidence="3" id="KW-0547">Nucleotide-binding</keyword>
<evidence type="ECO:0000256" key="3">
    <source>
        <dbReference type="ARBA" id="ARBA00022741"/>
    </source>
</evidence>
<comment type="similarity">
    <text evidence="1 6">Belongs to the aspartokinase family.</text>
</comment>
<dbReference type="PANTHER" id="PTHR21499">
    <property type="entry name" value="ASPARTATE KINASE"/>
    <property type="match status" value="1"/>
</dbReference>
<comment type="pathway">
    <text evidence="7">Amino-acid biosynthesis; L-threonine biosynthesis; L-threonine from L-aspartate: step 1/5.</text>
</comment>
<dbReference type="InterPro" id="IPR002912">
    <property type="entry name" value="ACT_dom"/>
</dbReference>
<evidence type="ECO:0000256" key="7">
    <source>
        <dbReference type="RuleBase" id="RU004249"/>
    </source>
</evidence>
<dbReference type="PANTHER" id="PTHR21499:SF59">
    <property type="entry name" value="ASPARTOKINASE"/>
    <property type="match status" value="1"/>
</dbReference>
<evidence type="ECO:0000256" key="5">
    <source>
        <dbReference type="ARBA" id="ARBA00022840"/>
    </source>
</evidence>
<dbReference type="InterPro" id="IPR042199">
    <property type="entry name" value="AsparK_Bifunc_asparK/hSer_DH"/>
</dbReference>
<dbReference type="Gene3D" id="1.20.120.1320">
    <property type="entry name" value="Aspartokinase, catalytic domain"/>
    <property type="match status" value="1"/>
</dbReference>
<dbReference type="InterPro" id="IPR036393">
    <property type="entry name" value="AceGlu_kinase-like_sf"/>
</dbReference>
<dbReference type="InterPro" id="IPR001341">
    <property type="entry name" value="Asp_kinase"/>
</dbReference>
<keyword evidence="7" id="KW-0028">Amino-acid biosynthesis</keyword>
<gene>
    <name evidence="9" type="ORF">FVE85_4625</name>
</gene>
<dbReference type="CDD" id="cd04892">
    <property type="entry name" value="ACT_AK-like_2"/>
    <property type="match status" value="1"/>
</dbReference>
<dbReference type="GO" id="GO:0005524">
    <property type="term" value="F:ATP binding"/>
    <property type="evidence" value="ECO:0007669"/>
    <property type="project" value="UniProtKB-KW"/>
</dbReference>
<comment type="pathway">
    <text evidence="7">Amino-acid biosynthesis; L-methionine biosynthesis via de novo pathway; L-homoserine from L-aspartate: step 1/3.</text>
</comment>
<feature type="domain" description="ACT" evidence="8">
    <location>
        <begin position="388"/>
        <end position="461"/>
    </location>
</feature>
<keyword evidence="2 6" id="KW-0808">Transferase</keyword>
<dbReference type="UniPathway" id="UPA00034">
    <property type="reaction ID" value="UER00015"/>
</dbReference>
<dbReference type="GO" id="GO:0004072">
    <property type="term" value="F:aspartate kinase activity"/>
    <property type="evidence" value="ECO:0007669"/>
    <property type="project" value="UniProtKB-EC"/>
</dbReference>
<dbReference type="GO" id="GO:0005829">
    <property type="term" value="C:cytosol"/>
    <property type="evidence" value="ECO:0007669"/>
    <property type="project" value="TreeGrafter"/>
</dbReference>
<keyword evidence="5" id="KW-0067">ATP-binding</keyword>
<comment type="pathway">
    <text evidence="7">Amino-acid biosynthesis; L-lysine biosynthesis via DAP pathway; (S)-tetrahydrodipicolinate from L-aspartate: step 1/4.</text>
</comment>
<evidence type="ECO:0000313" key="10">
    <source>
        <dbReference type="Proteomes" id="UP000324585"/>
    </source>
</evidence>
<evidence type="ECO:0000256" key="6">
    <source>
        <dbReference type="RuleBase" id="RU003448"/>
    </source>
</evidence>
<dbReference type="GO" id="GO:0009088">
    <property type="term" value="P:threonine biosynthetic process"/>
    <property type="evidence" value="ECO:0007669"/>
    <property type="project" value="UniProtKB-UniPathway"/>
</dbReference>
<keyword evidence="4 6" id="KW-0418">Kinase</keyword>
<dbReference type="SUPFAM" id="SSF53633">
    <property type="entry name" value="Carbamate kinase-like"/>
    <property type="match status" value="1"/>
</dbReference>
<protein>
    <recommendedName>
        <fullName evidence="6">Aspartokinase</fullName>
        <ecNumber evidence="6">2.7.2.4</ecNumber>
    </recommendedName>
</protein>
<dbReference type="SUPFAM" id="SSF55021">
    <property type="entry name" value="ACT-like"/>
    <property type="match status" value="2"/>
</dbReference>
<evidence type="ECO:0000256" key="1">
    <source>
        <dbReference type="ARBA" id="ARBA00010122"/>
    </source>
</evidence>
<organism evidence="9 10">
    <name type="scientific">Porphyridium purpureum</name>
    <name type="common">Red alga</name>
    <name type="synonym">Porphyridium cruentum</name>
    <dbReference type="NCBI Taxonomy" id="35688"/>
    <lineage>
        <taxon>Eukaryota</taxon>
        <taxon>Rhodophyta</taxon>
        <taxon>Bangiophyceae</taxon>
        <taxon>Porphyridiales</taxon>
        <taxon>Porphyridiaceae</taxon>
        <taxon>Porphyridium</taxon>
    </lineage>
</organism>
<dbReference type="Pfam" id="PF00696">
    <property type="entry name" value="AA_kinase"/>
    <property type="match status" value="1"/>
</dbReference>
<proteinExistence type="inferred from homology"/>
<dbReference type="InterPro" id="IPR018042">
    <property type="entry name" value="Aspartate_kinase_CS"/>
</dbReference>
<dbReference type="Gene3D" id="3.30.70.260">
    <property type="match status" value="2"/>
</dbReference>
<dbReference type="GO" id="GO:0009089">
    <property type="term" value="P:lysine biosynthetic process via diaminopimelate"/>
    <property type="evidence" value="ECO:0007669"/>
    <property type="project" value="UniProtKB-UniPathway"/>
</dbReference>
<comment type="caution">
    <text evidence="9">The sequence shown here is derived from an EMBL/GenBank/DDBJ whole genome shotgun (WGS) entry which is preliminary data.</text>
</comment>
<keyword evidence="10" id="KW-1185">Reference proteome</keyword>
<reference evidence="10" key="1">
    <citation type="journal article" date="2019" name="Nat. Commun.">
        <title>Expansion of phycobilisome linker gene families in mesophilic red algae.</title>
        <authorList>
            <person name="Lee J."/>
            <person name="Kim D."/>
            <person name="Bhattacharya D."/>
            <person name="Yoon H.S."/>
        </authorList>
    </citation>
    <scope>NUCLEOTIDE SEQUENCE [LARGE SCALE GENOMIC DNA]</scope>
    <source>
        <strain evidence="10">CCMP 1328</strain>
    </source>
</reference>
<dbReference type="Proteomes" id="UP000324585">
    <property type="component" value="Unassembled WGS sequence"/>
</dbReference>
<evidence type="ECO:0000313" key="9">
    <source>
        <dbReference type="EMBL" id="KAA8493488.1"/>
    </source>
</evidence>
<dbReference type="UniPathway" id="UPA00050">
    <property type="reaction ID" value="UER00461"/>
</dbReference>
<comment type="catalytic activity">
    <reaction evidence="6">
        <text>L-aspartate + ATP = 4-phospho-L-aspartate + ADP</text>
        <dbReference type="Rhea" id="RHEA:23776"/>
        <dbReference type="ChEBI" id="CHEBI:29991"/>
        <dbReference type="ChEBI" id="CHEBI:30616"/>
        <dbReference type="ChEBI" id="CHEBI:57535"/>
        <dbReference type="ChEBI" id="CHEBI:456216"/>
        <dbReference type="EC" id="2.7.2.4"/>
    </reaction>
</comment>
<dbReference type="OMA" id="DNINIMM"/>
<dbReference type="PROSITE" id="PS51671">
    <property type="entry name" value="ACT"/>
    <property type="match status" value="1"/>
</dbReference>
<dbReference type="PROSITE" id="PS00324">
    <property type="entry name" value="ASPARTOKINASE"/>
    <property type="match status" value="1"/>
</dbReference>
<evidence type="ECO:0000259" key="8">
    <source>
        <dbReference type="PROSITE" id="PS51671"/>
    </source>
</evidence>